<keyword evidence="15" id="KW-1185">Reference proteome</keyword>
<dbReference type="InterPro" id="IPR036345">
    <property type="entry name" value="ExoRNase_PH_dom2_sf"/>
</dbReference>
<accession>A0A2I0W6R3</accession>
<name>A0A2I0W6R3_9ASPA</name>
<evidence type="ECO:0000256" key="12">
    <source>
        <dbReference type="ARBA" id="ARBA00083630"/>
    </source>
</evidence>
<gene>
    <name evidence="14" type="primary">RRP46</name>
    <name evidence="14" type="ORF">MA16_Dca017744</name>
</gene>
<evidence type="ECO:0000256" key="2">
    <source>
        <dbReference type="ARBA" id="ARBA00006678"/>
    </source>
</evidence>
<keyword evidence="9" id="KW-0539">Nucleus</keyword>
<dbReference type="GO" id="GO:0000177">
    <property type="term" value="C:cytoplasmic exosome (RNase complex)"/>
    <property type="evidence" value="ECO:0007669"/>
    <property type="project" value="TreeGrafter"/>
</dbReference>
<dbReference type="EMBL" id="KZ502879">
    <property type="protein sequence ID" value="PKU71343.1"/>
    <property type="molecule type" value="Genomic_DNA"/>
</dbReference>
<organism evidence="14 15">
    <name type="scientific">Dendrobium catenatum</name>
    <dbReference type="NCBI Taxonomy" id="906689"/>
    <lineage>
        <taxon>Eukaryota</taxon>
        <taxon>Viridiplantae</taxon>
        <taxon>Streptophyta</taxon>
        <taxon>Embryophyta</taxon>
        <taxon>Tracheophyta</taxon>
        <taxon>Spermatophyta</taxon>
        <taxon>Magnoliopsida</taxon>
        <taxon>Liliopsida</taxon>
        <taxon>Asparagales</taxon>
        <taxon>Orchidaceae</taxon>
        <taxon>Epidendroideae</taxon>
        <taxon>Malaxideae</taxon>
        <taxon>Dendrobiinae</taxon>
        <taxon>Dendrobium</taxon>
    </lineage>
</organism>
<dbReference type="SUPFAM" id="SSF54211">
    <property type="entry name" value="Ribosomal protein S5 domain 2-like"/>
    <property type="match status" value="1"/>
</dbReference>
<dbReference type="AlphaFoldDB" id="A0A2I0W6R3"/>
<dbReference type="SUPFAM" id="SSF55666">
    <property type="entry name" value="Ribonuclease PH domain 2-like"/>
    <property type="match status" value="1"/>
</dbReference>
<dbReference type="GO" id="GO:0005730">
    <property type="term" value="C:nucleolus"/>
    <property type="evidence" value="ECO:0007669"/>
    <property type="project" value="UniProtKB-SubCell"/>
</dbReference>
<sequence>MMDVDVRADGRTLNQLRPLTCSRNLLNRAHGSARWSQGDTTVLAAVFGPKAGTKKGENPEKASIEVIWKPKTGQIGRREKEYEMILRQTLQSICLLTVHPNTTTSIIVQVIGDDGALLSCAINASCVALVDAGIPLKHLAVSICCGLTVGGHVILDPTVLEEQKLKAVLHLVFPNPPLSIHHKTQSLLKDEPIEHGIITSVMRGVMSVPDYEHCLDRGRIACTKISEFVRRNLQSSAREGLAKAT</sequence>
<dbReference type="GO" id="GO:0034475">
    <property type="term" value="P:U4 snRNA 3'-end processing"/>
    <property type="evidence" value="ECO:0007669"/>
    <property type="project" value="TreeGrafter"/>
</dbReference>
<dbReference type="Proteomes" id="UP000233837">
    <property type="component" value="Unassembled WGS sequence"/>
</dbReference>
<keyword evidence="4" id="KW-0540">Nuclease</keyword>
<dbReference type="GO" id="GO:0000176">
    <property type="term" value="C:nuclear exosome (RNase complex)"/>
    <property type="evidence" value="ECO:0007669"/>
    <property type="project" value="TreeGrafter"/>
</dbReference>
<evidence type="ECO:0000256" key="8">
    <source>
        <dbReference type="ARBA" id="ARBA00022884"/>
    </source>
</evidence>
<keyword evidence="7 14" id="KW-0269">Exonuclease</keyword>
<protein>
    <recommendedName>
        <fullName evidence="10">Exosome complex exonuclease RRP46 homolog</fullName>
    </recommendedName>
    <alternativeName>
        <fullName evidence="12">Exosome component 5</fullName>
    </alternativeName>
    <alternativeName>
        <fullName evidence="11">Ribosomal RNA-processing protein 46</fullName>
    </alternativeName>
</protein>
<dbReference type="PANTHER" id="PTHR11953:SF1">
    <property type="entry name" value="EXOSOME COMPLEX COMPONENT RRP46"/>
    <property type="match status" value="1"/>
</dbReference>
<reference evidence="14 15" key="1">
    <citation type="journal article" date="2016" name="Sci. Rep.">
        <title>The Dendrobium catenatum Lindl. genome sequence provides insights into polysaccharide synthase, floral development and adaptive evolution.</title>
        <authorList>
            <person name="Zhang G.Q."/>
            <person name="Xu Q."/>
            <person name="Bian C."/>
            <person name="Tsai W.C."/>
            <person name="Yeh C.M."/>
            <person name="Liu K.W."/>
            <person name="Yoshida K."/>
            <person name="Zhang L.S."/>
            <person name="Chang S.B."/>
            <person name="Chen F."/>
            <person name="Shi Y."/>
            <person name="Su Y.Y."/>
            <person name="Zhang Y.Q."/>
            <person name="Chen L.J."/>
            <person name="Yin Y."/>
            <person name="Lin M."/>
            <person name="Huang H."/>
            <person name="Deng H."/>
            <person name="Wang Z.W."/>
            <person name="Zhu S.L."/>
            <person name="Zhao X."/>
            <person name="Deng C."/>
            <person name="Niu S.C."/>
            <person name="Huang J."/>
            <person name="Wang M."/>
            <person name="Liu G.H."/>
            <person name="Yang H.J."/>
            <person name="Xiao X.J."/>
            <person name="Hsiao Y.Y."/>
            <person name="Wu W.L."/>
            <person name="Chen Y.Y."/>
            <person name="Mitsuda N."/>
            <person name="Ohme-Takagi M."/>
            <person name="Luo Y.B."/>
            <person name="Van de Peer Y."/>
            <person name="Liu Z.J."/>
        </authorList>
    </citation>
    <scope>NUCLEOTIDE SEQUENCE [LARGE SCALE GENOMIC DNA]</scope>
    <source>
        <tissue evidence="14">The whole plant</tissue>
    </source>
</reference>
<dbReference type="STRING" id="906689.A0A2I0W6R3"/>
<evidence type="ECO:0000313" key="15">
    <source>
        <dbReference type="Proteomes" id="UP000233837"/>
    </source>
</evidence>
<dbReference type="FunFam" id="3.30.230.70:FF:000021">
    <property type="entry name" value="Exosome complex exonuclease RRP46 homolog"/>
    <property type="match status" value="1"/>
</dbReference>
<dbReference type="GO" id="GO:0016075">
    <property type="term" value="P:rRNA catabolic process"/>
    <property type="evidence" value="ECO:0007669"/>
    <property type="project" value="TreeGrafter"/>
</dbReference>
<dbReference type="GO" id="GO:0071051">
    <property type="term" value="P:poly(A)-dependent snoRNA 3'-end processing"/>
    <property type="evidence" value="ECO:0007669"/>
    <property type="project" value="TreeGrafter"/>
</dbReference>
<comment type="similarity">
    <text evidence="2">Belongs to the RNase PH family.</text>
</comment>
<dbReference type="GO" id="GO:0004527">
    <property type="term" value="F:exonuclease activity"/>
    <property type="evidence" value="ECO:0007669"/>
    <property type="project" value="UniProtKB-KW"/>
</dbReference>
<keyword evidence="5" id="KW-0378">Hydrolase</keyword>
<keyword evidence="3" id="KW-0698">rRNA processing</keyword>
<reference evidence="14 15" key="2">
    <citation type="journal article" date="2017" name="Nature">
        <title>The Apostasia genome and the evolution of orchids.</title>
        <authorList>
            <person name="Zhang G.Q."/>
            <person name="Liu K.W."/>
            <person name="Li Z."/>
            <person name="Lohaus R."/>
            <person name="Hsiao Y.Y."/>
            <person name="Niu S.C."/>
            <person name="Wang J.Y."/>
            <person name="Lin Y.C."/>
            <person name="Xu Q."/>
            <person name="Chen L.J."/>
            <person name="Yoshida K."/>
            <person name="Fujiwara S."/>
            <person name="Wang Z.W."/>
            <person name="Zhang Y.Q."/>
            <person name="Mitsuda N."/>
            <person name="Wang M."/>
            <person name="Liu G.H."/>
            <person name="Pecoraro L."/>
            <person name="Huang H.X."/>
            <person name="Xiao X.J."/>
            <person name="Lin M."/>
            <person name="Wu X.Y."/>
            <person name="Wu W.L."/>
            <person name="Chen Y.Y."/>
            <person name="Chang S.B."/>
            <person name="Sakamoto S."/>
            <person name="Ohme-Takagi M."/>
            <person name="Yagi M."/>
            <person name="Zeng S.J."/>
            <person name="Shen C.Y."/>
            <person name="Yeh C.M."/>
            <person name="Luo Y.B."/>
            <person name="Tsai W.C."/>
            <person name="Van de Peer Y."/>
            <person name="Liu Z.J."/>
        </authorList>
    </citation>
    <scope>NUCLEOTIDE SEQUENCE [LARGE SCALE GENOMIC DNA]</scope>
    <source>
        <tissue evidence="14">The whole plant</tissue>
    </source>
</reference>
<evidence type="ECO:0000256" key="7">
    <source>
        <dbReference type="ARBA" id="ARBA00022839"/>
    </source>
</evidence>
<dbReference type="InterPro" id="IPR001247">
    <property type="entry name" value="ExoRNase_PH_dom1"/>
</dbReference>
<evidence type="ECO:0000256" key="1">
    <source>
        <dbReference type="ARBA" id="ARBA00004604"/>
    </source>
</evidence>
<evidence type="ECO:0000256" key="5">
    <source>
        <dbReference type="ARBA" id="ARBA00022801"/>
    </source>
</evidence>
<keyword evidence="6" id="KW-0271">Exosome</keyword>
<evidence type="ECO:0000256" key="11">
    <source>
        <dbReference type="ARBA" id="ARBA00077932"/>
    </source>
</evidence>
<dbReference type="Gene3D" id="3.30.230.70">
    <property type="entry name" value="GHMP Kinase, N-terminal domain"/>
    <property type="match status" value="1"/>
</dbReference>
<dbReference type="InterPro" id="IPR020568">
    <property type="entry name" value="Ribosomal_Su5_D2-typ_SF"/>
</dbReference>
<dbReference type="Pfam" id="PF01138">
    <property type="entry name" value="RNase_PH"/>
    <property type="match status" value="1"/>
</dbReference>
<evidence type="ECO:0000256" key="3">
    <source>
        <dbReference type="ARBA" id="ARBA00022552"/>
    </source>
</evidence>
<comment type="subcellular location">
    <subcellularLocation>
        <location evidence="1">Nucleus</location>
        <location evidence="1">Nucleolus</location>
    </subcellularLocation>
</comment>
<evidence type="ECO:0000256" key="9">
    <source>
        <dbReference type="ARBA" id="ARBA00023242"/>
    </source>
</evidence>
<dbReference type="CDD" id="cd11372">
    <property type="entry name" value="RNase_PH_RRP46"/>
    <property type="match status" value="1"/>
</dbReference>
<evidence type="ECO:0000313" key="14">
    <source>
        <dbReference type="EMBL" id="PKU71343.1"/>
    </source>
</evidence>
<proteinExistence type="inferred from homology"/>
<evidence type="ECO:0000256" key="10">
    <source>
        <dbReference type="ARBA" id="ARBA00074659"/>
    </source>
</evidence>
<dbReference type="PANTHER" id="PTHR11953">
    <property type="entry name" value="EXOSOME COMPLEX COMPONENT"/>
    <property type="match status" value="1"/>
</dbReference>
<dbReference type="GO" id="GO:0071028">
    <property type="term" value="P:nuclear mRNA surveillance"/>
    <property type="evidence" value="ECO:0007669"/>
    <property type="project" value="TreeGrafter"/>
</dbReference>
<evidence type="ECO:0000256" key="6">
    <source>
        <dbReference type="ARBA" id="ARBA00022835"/>
    </source>
</evidence>
<dbReference type="InterPro" id="IPR050080">
    <property type="entry name" value="RNase_PH"/>
</dbReference>
<evidence type="ECO:0000259" key="13">
    <source>
        <dbReference type="Pfam" id="PF01138"/>
    </source>
</evidence>
<dbReference type="InterPro" id="IPR027408">
    <property type="entry name" value="PNPase/RNase_PH_dom_sf"/>
</dbReference>
<dbReference type="GO" id="GO:0006364">
    <property type="term" value="P:rRNA processing"/>
    <property type="evidence" value="ECO:0007669"/>
    <property type="project" value="UniProtKB-KW"/>
</dbReference>
<evidence type="ECO:0000256" key="4">
    <source>
        <dbReference type="ARBA" id="ARBA00022722"/>
    </source>
</evidence>
<dbReference type="GO" id="GO:0003723">
    <property type="term" value="F:RNA binding"/>
    <property type="evidence" value="ECO:0007669"/>
    <property type="project" value="UniProtKB-KW"/>
</dbReference>
<feature type="domain" description="Exoribonuclease phosphorolytic" evidence="13">
    <location>
        <begin position="15"/>
        <end position="135"/>
    </location>
</feature>
<keyword evidence="8" id="KW-0694">RNA-binding</keyword>